<evidence type="ECO:0000256" key="7">
    <source>
        <dbReference type="ARBA" id="ARBA00022782"/>
    </source>
</evidence>
<evidence type="ECO:0000256" key="10">
    <source>
        <dbReference type="ARBA" id="ARBA00031932"/>
    </source>
</evidence>
<evidence type="ECO:0000256" key="8">
    <source>
        <dbReference type="ARBA" id="ARBA00023054"/>
    </source>
</evidence>
<comment type="subcellular location">
    <subcellularLocation>
        <location evidence="3">Cytoplasm</location>
    </subcellularLocation>
    <subcellularLocation>
        <location evidence="2">Nucleus</location>
    </subcellularLocation>
</comment>
<sequence length="145" mass="16497">MEVQVNASRREHTKAVMTLREFQRETARRHEEMREIRRLDVDKTEHEVFNKQLKGMEQDNHPASVRVAEKGLIEFTQRHTTAVQNSVPPRNLEKTPGVHLPTERLLSVLEELHTLSAAVVNSSEDSAEEDGQSDGVKPSADSLHK</sequence>
<dbReference type="Proteomes" id="UP001482620">
    <property type="component" value="Unassembled WGS sequence"/>
</dbReference>
<dbReference type="PANTHER" id="PTHR46822">
    <property type="entry name" value="COILED-COIL ALPHA-HELICAL ROD PROTEIN 1"/>
    <property type="match status" value="1"/>
</dbReference>
<evidence type="ECO:0000256" key="1">
    <source>
        <dbReference type="ARBA" id="ARBA00003936"/>
    </source>
</evidence>
<keyword evidence="13" id="KW-1185">Reference proteome</keyword>
<dbReference type="PANTHER" id="PTHR46822:SF1">
    <property type="entry name" value="COILED-COIL ALPHA-HELICAL ROD PROTEIN 1"/>
    <property type="match status" value="1"/>
</dbReference>
<proteinExistence type="predicted"/>
<comment type="function">
    <text evidence="1">May be a regulator of keratinocyte proliferation or differentiation.</text>
</comment>
<evidence type="ECO:0000256" key="9">
    <source>
        <dbReference type="ARBA" id="ARBA00023242"/>
    </source>
</evidence>
<keyword evidence="6" id="KW-0963">Cytoplasm</keyword>
<evidence type="ECO:0000256" key="3">
    <source>
        <dbReference type="ARBA" id="ARBA00004496"/>
    </source>
</evidence>
<gene>
    <name evidence="12" type="ORF">ILYODFUR_026876</name>
</gene>
<keyword evidence="7" id="KW-0221">Differentiation</keyword>
<evidence type="ECO:0000256" key="4">
    <source>
        <dbReference type="ARBA" id="ARBA00016468"/>
    </source>
</evidence>
<evidence type="ECO:0000313" key="12">
    <source>
        <dbReference type="EMBL" id="MEQ2222485.1"/>
    </source>
</evidence>
<comment type="caution">
    <text evidence="12">The sequence shown here is derived from an EMBL/GenBank/DDBJ whole genome shotgun (WGS) entry which is preliminary data.</text>
</comment>
<evidence type="ECO:0000313" key="13">
    <source>
        <dbReference type="Proteomes" id="UP001482620"/>
    </source>
</evidence>
<keyword evidence="5" id="KW-0217">Developmental protein</keyword>
<name>A0ABV0SQH9_9TELE</name>
<evidence type="ECO:0000256" key="11">
    <source>
        <dbReference type="SAM" id="MobiDB-lite"/>
    </source>
</evidence>
<accession>A0ABV0SQH9</accession>
<feature type="region of interest" description="Disordered" evidence="11">
    <location>
        <begin position="119"/>
        <end position="145"/>
    </location>
</feature>
<protein>
    <recommendedName>
        <fullName evidence="4">Coiled-coil alpha-helical rod protein 1</fullName>
    </recommendedName>
    <alternativeName>
        <fullName evidence="10">Alpha-helical coiled-coil rod protein</fullName>
    </alternativeName>
</protein>
<evidence type="ECO:0000256" key="6">
    <source>
        <dbReference type="ARBA" id="ARBA00022490"/>
    </source>
</evidence>
<keyword evidence="9" id="KW-0539">Nucleus</keyword>
<keyword evidence="8" id="KW-0175">Coiled coil</keyword>
<evidence type="ECO:0000256" key="5">
    <source>
        <dbReference type="ARBA" id="ARBA00022473"/>
    </source>
</evidence>
<dbReference type="EMBL" id="JAHRIQ010003460">
    <property type="protein sequence ID" value="MEQ2222485.1"/>
    <property type="molecule type" value="Genomic_DNA"/>
</dbReference>
<organism evidence="12 13">
    <name type="scientific">Ilyodon furcidens</name>
    <name type="common">goldbreast splitfin</name>
    <dbReference type="NCBI Taxonomy" id="33524"/>
    <lineage>
        <taxon>Eukaryota</taxon>
        <taxon>Metazoa</taxon>
        <taxon>Chordata</taxon>
        <taxon>Craniata</taxon>
        <taxon>Vertebrata</taxon>
        <taxon>Euteleostomi</taxon>
        <taxon>Actinopterygii</taxon>
        <taxon>Neopterygii</taxon>
        <taxon>Teleostei</taxon>
        <taxon>Neoteleostei</taxon>
        <taxon>Acanthomorphata</taxon>
        <taxon>Ovalentaria</taxon>
        <taxon>Atherinomorphae</taxon>
        <taxon>Cyprinodontiformes</taxon>
        <taxon>Goodeidae</taxon>
        <taxon>Ilyodon</taxon>
    </lineage>
</organism>
<evidence type="ECO:0000256" key="2">
    <source>
        <dbReference type="ARBA" id="ARBA00004123"/>
    </source>
</evidence>
<dbReference type="InterPro" id="IPR009800">
    <property type="entry name" value="HCR"/>
</dbReference>
<reference evidence="12 13" key="1">
    <citation type="submission" date="2021-06" db="EMBL/GenBank/DDBJ databases">
        <authorList>
            <person name="Palmer J.M."/>
        </authorList>
    </citation>
    <scope>NUCLEOTIDE SEQUENCE [LARGE SCALE GENOMIC DNA]</scope>
    <source>
        <strain evidence="13">if_2019</strain>
        <tissue evidence="12">Muscle</tissue>
    </source>
</reference>